<feature type="binding site" evidence="5">
    <location>
        <begin position="141"/>
        <end position="142"/>
    </location>
    <ligand>
        <name>FMN</name>
        <dbReference type="ChEBI" id="CHEBI:58210"/>
    </ligand>
</feature>
<feature type="binding site" evidence="5">
    <location>
        <begin position="192"/>
        <end position="194"/>
    </location>
    <ligand>
        <name>substrate</name>
    </ligand>
</feature>
<keyword evidence="5" id="KW-0664">Pyridoxine biosynthesis</keyword>
<name>A0ABP8LSC3_9BACT</name>
<dbReference type="Gene3D" id="2.30.110.10">
    <property type="entry name" value="Electron Transport, Fmn-binding Protein, Chain A"/>
    <property type="match status" value="1"/>
</dbReference>
<dbReference type="InterPro" id="IPR019740">
    <property type="entry name" value="Pyridox_Oxase_CS"/>
</dbReference>
<dbReference type="InterPro" id="IPR011576">
    <property type="entry name" value="Pyridox_Oxase_N"/>
</dbReference>
<feature type="domain" description="Pyridoxamine 5'-phosphate oxidase N-terminal" evidence="6">
    <location>
        <begin position="36"/>
        <end position="152"/>
    </location>
</feature>
<dbReference type="EMBL" id="BAABEY010000011">
    <property type="protein sequence ID" value="GAA4434409.1"/>
    <property type="molecule type" value="Genomic_DNA"/>
</dbReference>
<evidence type="ECO:0000256" key="4">
    <source>
        <dbReference type="ARBA" id="ARBA00023002"/>
    </source>
</evidence>
<dbReference type="PROSITE" id="PS01064">
    <property type="entry name" value="PYRIDOX_OXIDASE"/>
    <property type="match status" value="1"/>
</dbReference>
<keyword evidence="9" id="KW-1185">Reference proteome</keyword>
<comment type="pathway">
    <text evidence="5">Cofactor metabolism; pyridoxal 5'-phosphate salvage; pyridoxal 5'-phosphate from pyridoxine 5'-phosphate: step 1/1.</text>
</comment>
<dbReference type="PIRSF" id="PIRSF000190">
    <property type="entry name" value="Pyd_amn-ph_oxd"/>
    <property type="match status" value="1"/>
</dbReference>
<protein>
    <recommendedName>
        <fullName evidence="5">Pyridoxine/pyridoxamine 5'-phosphate oxidase</fullName>
        <ecNumber evidence="5">1.4.3.5</ecNumber>
    </recommendedName>
    <alternativeName>
        <fullName evidence="5">PNP/PMP oxidase</fullName>
        <shortName evidence="5">PNPOx</shortName>
    </alternativeName>
    <alternativeName>
        <fullName evidence="5">Pyridoxal 5'-phosphate synthase</fullName>
    </alternativeName>
</protein>
<keyword evidence="4 5" id="KW-0560">Oxidoreductase</keyword>
<reference evidence="9" key="1">
    <citation type="journal article" date="2019" name="Int. J. Syst. Evol. Microbiol.">
        <title>The Global Catalogue of Microorganisms (GCM) 10K type strain sequencing project: providing services to taxonomists for standard genome sequencing and annotation.</title>
        <authorList>
            <consortium name="The Broad Institute Genomics Platform"/>
            <consortium name="The Broad Institute Genome Sequencing Center for Infectious Disease"/>
            <person name="Wu L."/>
            <person name="Ma J."/>
        </authorList>
    </citation>
    <scope>NUCLEOTIDE SEQUENCE [LARGE SCALE GENOMIC DNA]</scope>
    <source>
        <strain evidence="9">JCM 31920</strain>
    </source>
</reference>
<feature type="domain" description="Pyridoxine 5'-phosphate oxidase dimerisation C-terminal" evidence="7">
    <location>
        <begin position="173"/>
        <end position="215"/>
    </location>
</feature>
<comment type="subunit">
    <text evidence="5">Homodimer.</text>
</comment>
<evidence type="ECO:0000256" key="2">
    <source>
        <dbReference type="ARBA" id="ARBA00022630"/>
    </source>
</evidence>
<feature type="binding site" evidence="5">
    <location>
        <position position="124"/>
    </location>
    <ligand>
        <name>substrate</name>
    </ligand>
</feature>
<comment type="cofactor">
    <cofactor evidence="5">
        <name>FMN</name>
        <dbReference type="ChEBI" id="CHEBI:58210"/>
    </cofactor>
    <text evidence="5">Binds 1 FMN per subunit.</text>
</comment>
<comment type="function">
    <text evidence="5">Catalyzes the oxidation of either pyridoxine 5'-phosphate (PNP) or pyridoxamine 5'-phosphate (PMP) into pyridoxal 5'-phosphate (PLP).</text>
</comment>
<dbReference type="HAMAP" id="MF_01629">
    <property type="entry name" value="PdxH"/>
    <property type="match status" value="1"/>
</dbReference>
<feature type="binding site" evidence="5">
    <location>
        <begin position="77"/>
        <end position="78"/>
    </location>
    <ligand>
        <name>FMN</name>
        <dbReference type="ChEBI" id="CHEBI:58210"/>
    </ligand>
</feature>
<comment type="similarity">
    <text evidence="1 5">Belongs to the pyridoxamine 5'-phosphate oxidase family.</text>
</comment>
<dbReference type="InterPro" id="IPR019576">
    <property type="entry name" value="Pyridoxamine_oxidase_dimer_C"/>
</dbReference>
<dbReference type="NCBIfam" id="NF004231">
    <property type="entry name" value="PRK05679.1"/>
    <property type="match status" value="1"/>
</dbReference>
<evidence type="ECO:0000256" key="3">
    <source>
        <dbReference type="ARBA" id="ARBA00022643"/>
    </source>
</evidence>
<proteinExistence type="inferred from homology"/>
<comment type="catalytic activity">
    <reaction evidence="5">
        <text>pyridoxamine 5'-phosphate + O2 + H2O = pyridoxal 5'-phosphate + H2O2 + NH4(+)</text>
        <dbReference type="Rhea" id="RHEA:15817"/>
        <dbReference type="ChEBI" id="CHEBI:15377"/>
        <dbReference type="ChEBI" id="CHEBI:15379"/>
        <dbReference type="ChEBI" id="CHEBI:16240"/>
        <dbReference type="ChEBI" id="CHEBI:28938"/>
        <dbReference type="ChEBI" id="CHEBI:58451"/>
        <dbReference type="ChEBI" id="CHEBI:597326"/>
        <dbReference type="EC" id="1.4.3.5"/>
    </reaction>
</comment>
<feature type="binding site" evidence="5">
    <location>
        <begin position="62"/>
        <end position="67"/>
    </location>
    <ligand>
        <name>FMN</name>
        <dbReference type="ChEBI" id="CHEBI:58210"/>
    </ligand>
</feature>
<feature type="binding site" evidence="5">
    <location>
        <position position="67"/>
    </location>
    <ligand>
        <name>substrate</name>
    </ligand>
</feature>
<gene>
    <name evidence="5 8" type="primary">pdxH</name>
    <name evidence="8" type="ORF">GCM10023091_09290</name>
</gene>
<dbReference type="InterPro" id="IPR012349">
    <property type="entry name" value="Split_barrel_FMN-bd"/>
</dbReference>
<dbReference type="InterPro" id="IPR000659">
    <property type="entry name" value="Pyridox_Oxase"/>
</dbReference>
<dbReference type="Pfam" id="PF10590">
    <property type="entry name" value="PNP_phzG_C"/>
    <property type="match status" value="1"/>
</dbReference>
<dbReference type="EC" id="1.4.3.5" evidence="5"/>
<feature type="binding site" evidence="5">
    <location>
        <position position="128"/>
    </location>
    <ligand>
        <name>substrate</name>
    </ligand>
</feature>
<evidence type="ECO:0000259" key="7">
    <source>
        <dbReference type="Pfam" id="PF10590"/>
    </source>
</evidence>
<evidence type="ECO:0000256" key="5">
    <source>
        <dbReference type="HAMAP-Rule" id="MF_01629"/>
    </source>
</evidence>
<evidence type="ECO:0000259" key="6">
    <source>
        <dbReference type="Pfam" id="PF01243"/>
    </source>
</evidence>
<dbReference type="Pfam" id="PF01243">
    <property type="entry name" value="PNPOx_N"/>
    <property type="match status" value="1"/>
</dbReference>
<dbReference type="PANTHER" id="PTHR10851:SF0">
    <property type="entry name" value="PYRIDOXINE-5'-PHOSPHATE OXIDASE"/>
    <property type="match status" value="1"/>
</dbReference>
<feature type="binding site" evidence="5">
    <location>
        <position position="132"/>
    </location>
    <ligand>
        <name>substrate</name>
    </ligand>
</feature>
<feature type="binding site" evidence="5">
    <location>
        <position position="84"/>
    </location>
    <ligand>
        <name>FMN</name>
        <dbReference type="ChEBI" id="CHEBI:58210"/>
    </ligand>
</feature>
<sequence length="215" mass="24688">MSLSIADIRKDYTLKTLSEETVAGDPVSQFGTWFGEALEARVIEPNAMHLATLDRHQHPNARIVLLKSFDPDGFTFFTNYLSEKGNELTRYPFASLTFFWPELERQVRIQGEVKRISEADSDVYFQSRPRASQIGAWVSNQSSVIGSRQELEEKQQLIEAQFEGREVPRPPHWGGFRLTPDRVEFWQGGAGRLHDRILYTQTESAGEWRISRLSP</sequence>
<feature type="binding site" evidence="5">
    <location>
        <position position="106"/>
    </location>
    <ligand>
        <name>FMN</name>
        <dbReference type="ChEBI" id="CHEBI:58210"/>
    </ligand>
</feature>
<organism evidence="8 9">
    <name type="scientific">Ravibacter arvi</name>
    <dbReference type="NCBI Taxonomy" id="2051041"/>
    <lineage>
        <taxon>Bacteria</taxon>
        <taxon>Pseudomonadati</taxon>
        <taxon>Bacteroidota</taxon>
        <taxon>Cytophagia</taxon>
        <taxon>Cytophagales</taxon>
        <taxon>Spirosomataceae</taxon>
        <taxon>Ravibacter</taxon>
    </lineage>
</organism>
<comment type="caution">
    <text evidence="5">Lacks conserved residue(s) required for the propagation of feature annotation.</text>
</comment>
<dbReference type="Proteomes" id="UP001501508">
    <property type="component" value="Unassembled WGS sequence"/>
</dbReference>
<feature type="binding site" evidence="5">
    <location>
        <position position="186"/>
    </location>
    <ligand>
        <name>FMN</name>
        <dbReference type="ChEBI" id="CHEBI:58210"/>
    </ligand>
</feature>
<keyword evidence="2 5" id="KW-0285">Flavoprotein</keyword>
<dbReference type="PANTHER" id="PTHR10851">
    <property type="entry name" value="PYRIDOXINE-5-PHOSPHATE OXIDASE"/>
    <property type="match status" value="1"/>
</dbReference>
<dbReference type="SUPFAM" id="SSF50475">
    <property type="entry name" value="FMN-binding split barrel"/>
    <property type="match status" value="1"/>
</dbReference>
<comment type="caution">
    <text evidence="8">The sequence shown here is derived from an EMBL/GenBank/DDBJ whole genome shotgun (WGS) entry which is preliminary data.</text>
</comment>
<comment type="pathway">
    <text evidence="5">Cofactor metabolism; pyridoxal 5'-phosphate salvage; pyridoxal 5'-phosphate from pyridoxamine 5'-phosphate: step 1/1.</text>
</comment>
<keyword evidence="3 5" id="KW-0288">FMN</keyword>
<accession>A0ABP8LSC3</accession>
<dbReference type="NCBIfam" id="TIGR00558">
    <property type="entry name" value="pdxH"/>
    <property type="match status" value="1"/>
</dbReference>
<comment type="catalytic activity">
    <reaction evidence="5">
        <text>pyridoxine 5'-phosphate + O2 = pyridoxal 5'-phosphate + H2O2</text>
        <dbReference type="Rhea" id="RHEA:15149"/>
        <dbReference type="ChEBI" id="CHEBI:15379"/>
        <dbReference type="ChEBI" id="CHEBI:16240"/>
        <dbReference type="ChEBI" id="CHEBI:58589"/>
        <dbReference type="ChEBI" id="CHEBI:597326"/>
        <dbReference type="EC" id="1.4.3.5"/>
    </reaction>
</comment>
<feature type="binding site" evidence="5">
    <location>
        <position position="196"/>
    </location>
    <ligand>
        <name>FMN</name>
        <dbReference type="ChEBI" id="CHEBI:58210"/>
    </ligand>
</feature>
<evidence type="ECO:0000313" key="8">
    <source>
        <dbReference type="EMBL" id="GAA4434409.1"/>
    </source>
</evidence>
<dbReference type="RefSeq" id="WP_345026904.1">
    <property type="nucleotide sequence ID" value="NZ_BAABEY010000011.1"/>
</dbReference>
<evidence type="ECO:0000256" key="1">
    <source>
        <dbReference type="ARBA" id="ARBA00007301"/>
    </source>
</evidence>
<evidence type="ECO:0000313" key="9">
    <source>
        <dbReference type="Proteomes" id="UP001501508"/>
    </source>
</evidence>